<evidence type="ECO:0000313" key="1">
    <source>
        <dbReference type="Ensembl" id="ENSSRHP00000010705.1"/>
    </source>
</evidence>
<protein>
    <submittedName>
        <fullName evidence="1">Uncharacterized protein</fullName>
    </submittedName>
</protein>
<evidence type="ECO:0000313" key="2">
    <source>
        <dbReference type="Proteomes" id="UP000472270"/>
    </source>
</evidence>
<reference evidence="1" key="2">
    <citation type="submission" date="2025-09" db="UniProtKB">
        <authorList>
            <consortium name="Ensembl"/>
        </authorList>
    </citation>
    <scope>IDENTIFICATION</scope>
</reference>
<reference evidence="1" key="1">
    <citation type="submission" date="2025-08" db="UniProtKB">
        <authorList>
            <consortium name="Ensembl"/>
        </authorList>
    </citation>
    <scope>IDENTIFICATION</scope>
</reference>
<organism evidence="1 2">
    <name type="scientific">Sinocyclocheilus rhinocerous</name>
    <dbReference type="NCBI Taxonomy" id="307959"/>
    <lineage>
        <taxon>Eukaryota</taxon>
        <taxon>Metazoa</taxon>
        <taxon>Chordata</taxon>
        <taxon>Craniata</taxon>
        <taxon>Vertebrata</taxon>
        <taxon>Euteleostomi</taxon>
        <taxon>Actinopterygii</taxon>
        <taxon>Neopterygii</taxon>
        <taxon>Teleostei</taxon>
        <taxon>Ostariophysi</taxon>
        <taxon>Cypriniformes</taxon>
        <taxon>Cyprinidae</taxon>
        <taxon>Cyprininae</taxon>
        <taxon>Sinocyclocheilus</taxon>
    </lineage>
</organism>
<name>A0A673GDV2_9TELE</name>
<accession>A0A673GDV2</accession>
<proteinExistence type="predicted"/>
<keyword evidence="2" id="KW-1185">Reference proteome</keyword>
<sequence length="57" mass="6553">MAPVTVKRVLISESVDPCCKTILQENGIEVTEKQQMTKEELIAEIQVTEWRPPKQQQ</sequence>
<dbReference type="Ensembl" id="ENSSRHT00000011106.1">
    <property type="protein sequence ID" value="ENSSRHP00000010705.1"/>
    <property type="gene ID" value="ENSSRHG00000006165.1"/>
</dbReference>
<dbReference type="Gene3D" id="3.40.50.720">
    <property type="entry name" value="NAD(P)-binding Rossmann-like Domain"/>
    <property type="match status" value="1"/>
</dbReference>
<dbReference type="Proteomes" id="UP000472270">
    <property type="component" value="Unassembled WGS sequence"/>
</dbReference>
<dbReference type="AlphaFoldDB" id="A0A673GDV2"/>